<gene>
    <name evidence="2" type="ORF">HU200_010093</name>
</gene>
<dbReference type="AlphaFoldDB" id="A0A835FJS9"/>
<reference evidence="2" key="1">
    <citation type="submission" date="2020-07" db="EMBL/GenBank/DDBJ databases">
        <title>Genome sequence and genetic diversity analysis of an under-domesticated orphan crop, white fonio (Digitaria exilis).</title>
        <authorList>
            <person name="Bennetzen J.L."/>
            <person name="Chen S."/>
            <person name="Ma X."/>
            <person name="Wang X."/>
            <person name="Yssel A.E.J."/>
            <person name="Chaluvadi S.R."/>
            <person name="Johnson M."/>
            <person name="Gangashetty P."/>
            <person name="Hamidou F."/>
            <person name="Sanogo M.D."/>
            <person name="Zwaenepoel A."/>
            <person name="Wallace J."/>
            <person name="Van De Peer Y."/>
            <person name="Van Deynze A."/>
        </authorList>
    </citation>
    <scope>NUCLEOTIDE SEQUENCE</scope>
    <source>
        <tissue evidence="2">Leaves</tissue>
    </source>
</reference>
<feature type="region of interest" description="Disordered" evidence="1">
    <location>
        <begin position="159"/>
        <end position="180"/>
    </location>
</feature>
<proteinExistence type="predicted"/>
<protein>
    <recommendedName>
        <fullName evidence="4">DUF4283 domain-containing protein</fullName>
    </recommendedName>
</protein>
<comment type="caution">
    <text evidence="2">The sequence shown here is derived from an EMBL/GenBank/DDBJ whole genome shotgun (WGS) entry which is preliminary data.</text>
</comment>
<name>A0A835FJS9_9POAL</name>
<keyword evidence="3" id="KW-1185">Reference proteome</keyword>
<evidence type="ECO:0000313" key="2">
    <source>
        <dbReference type="EMBL" id="KAF8760471.1"/>
    </source>
</evidence>
<sequence length="180" mass="20794">MPKIQDIYRAFRHKYGISGQPKKIWYFDPDFVIQFESPEIRDMVLSDKSIEGLNFKCALSMWSNDYRCQKIEWNTKVTITMSRIPPQSCAKKWLKPLVAPFCDIRTFSINERKGTCTITCFAQSVESIPDHVNLGMSYPHEHGTNIKGFKINMHTAPLYDPQDNESADPGKQISSVRRNN</sequence>
<evidence type="ECO:0000313" key="3">
    <source>
        <dbReference type="Proteomes" id="UP000636709"/>
    </source>
</evidence>
<dbReference type="EMBL" id="JACEFO010000708">
    <property type="protein sequence ID" value="KAF8760471.1"/>
    <property type="molecule type" value="Genomic_DNA"/>
</dbReference>
<accession>A0A835FJS9</accession>
<organism evidence="2 3">
    <name type="scientific">Digitaria exilis</name>
    <dbReference type="NCBI Taxonomy" id="1010633"/>
    <lineage>
        <taxon>Eukaryota</taxon>
        <taxon>Viridiplantae</taxon>
        <taxon>Streptophyta</taxon>
        <taxon>Embryophyta</taxon>
        <taxon>Tracheophyta</taxon>
        <taxon>Spermatophyta</taxon>
        <taxon>Magnoliopsida</taxon>
        <taxon>Liliopsida</taxon>
        <taxon>Poales</taxon>
        <taxon>Poaceae</taxon>
        <taxon>PACMAD clade</taxon>
        <taxon>Panicoideae</taxon>
        <taxon>Panicodae</taxon>
        <taxon>Paniceae</taxon>
        <taxon>Anthephorinae</taxon>
        <taxon>Digitaria</taxon>
    </lineage>
</organism>
<dbReference type="OrthoDB" id="690292at2759"/>
<dbReference type="Proteomes" id="UP000636709">
    <property type="component" value="Unassembled WGS sequence"/>
</dbReference>
<evidence type="ECO:0000256" key="1">
    <source>
        <dbReference type="SAM" id="MobiDB-lite"/>
    </source>
</evidence>
<evidence type="ECO:0008006" key="4">
    <source>
        <dbReference type="Google" id="ProtNLM"/>
    </source>
</evidence>